<dbReference type="EMBL" id="CM029054">
    <property type="protein sequence ID" value="KAG2540848.1"/>
    <property type="molecule type" value="Genomic_DNA"/>
</dbReference>
<dbReference type="AlphaFoldDB" id="A0A8T0MVT4"/>
<comment type="caution">
    <text evidence="1">The sequence shown here is derived from an EMBL/GenBank/DDBJ whole genome shotgun (WGS) entry which is preliminary data.</text>
</comment>
<dbReference type="Proteomes" id="UP000823388">
    <property type="component" value="Chromosome 9N"/>
</dbReference>
<sequence>MQQPTDLCQFGGFTFLLYMFRWTCQKHIVDFFCYGCCTWIDEHRCILFF</sequence>
<evidence type="ECO:0000313" key="2">
    <source>
        <dbReference type="Proteomes" id="UP000823388"/>
    </source>
</evidence>
<evidence type="ECO:0000313" key="1">
    <source>
        <dbReference type="EMBL" id="KAG2540848.1"/>
    </source>
</evidence>
<gene>
    <name evidence="1" type="ORF">PVAP13_9NG585214</name>
</gene>
<keyword evidence="2" id="KW-1185">Reference proteome</keyword>
<organism evidence="1 2">
    <name type="scientific">Panicum virgatum</name>
    <name type="common">Blackwell switchgrass</name>
    <dbReference type="NCBI Taxonomy" id="38727"/>
    <lineage>
        <taxon>Eukaryota</taxon>
        <taxon>Viridiplantae</taxon>
        <taxon>Streptophyta</taxon>
        <taxon>Embryophyta</taxon>
        <taxon>Tracheophyta</taxon>
        <taxon>Spermatophyta</taxon>
        <taxon>Magnoliopsida</taxon>
        <taxon>Liliopsida</taxon>
        <taxon>Poales</taxon>
        <taxon>Poaceae</taxon>
        <taxon>PACMAD clade</taxon>
        <taxon>Panicoideae</taxon>
        <taxon>Panicodae</taxon>
        <taxon>Paniceae</taxon>
        <taxon>Panicinae</taxon>
        <taxon>Panicum</taxon>
        <taxon>Panicum sect. Hiantes</taxon>
    </lineage>
</organism>
<proteinExistence type="predicted"/>
<protein>
    <submittedName>
        <fullName evidence="1">Uncharacterized protein</fullName>
    </submittedName>
</protein>
<name>A0A8T0MVT4_PANVG</name>
<accession>A0A8T0MVT4</accession>
<reference evidence="1" key="1">
    <citation type="submission" date="2020-05" db="EMBL/GenBank/DDBJ databases">
        <title>WGS assembly of Panicum virgatum.</title>
        <authorList>
            <person name="Lovell J.T."/>
            <person name="Jenkins J."/>
            <person name="Shu S."/>
            <person name="Juenger T.E."/>
            <person name="Schmutz J."/>
        </authorList>
    </citation>
    <scope>NUCLEOTIDE SEQUENCE</scope>
    <source>
        <strain evidence="1">AP13</strain>
    </source>
</reference>